<evidence type="ECO:0000313" key="3">
    <source>
        <dbReference type="EMBL" id="KAL0378219.1"/>
    </source>
</evidence>
<sequence length="273" mass="30549">MPLLLVGEVATQYAMLLVAGARVIHVGTIELFKPVILGCMTPSLFSHTGKKGKIILRVELAPHLIILETRKEIDNLFSISSSVVITDEMNLFLGQTGVALGIEVDDRMPQHEYIEYFGPEYTLHVAPSNMENKNSRELLEQIRLRLLDNLSKLQHAPSVQFQERPPDTQFLEADEDEDNKDERNHPDSDVNVDCERKPTPRRVKMEFVESEPNHKNHEAVDQLAREVESTLIDTKSSKDSIVAAEAAGLPYVKAEQSPENADDEVGPSGMAQQ</sequence>
<proteinExistence type="predicted"/>
<reference evidence="3" key="2">
    <citation type="journal article" date="2024" name="Plant">
        <title>Genomic evolution and insights into agronomic trait innovations of Sesamum species.</title>
        <authorList>
            <person name="Miao H."/>
            <person name="Wang L."/>
            <person name="Qu L."/>
            <person name="Liu H."/>
            <person name="Sun Y."/>
            <person name="Le M."/>
            <person name="Wang Q."/>
            <person name="Wei S."/>
            <person name="Zheng Y."/>
            <person name="Lin W."/>
            <person name="Duan Y."/>
            <person name="Cao H."/>
            <person name="Xiong S."/>
            <person name="Wang X."/>
            <person name="Wei L."/>
            <person name="Li C."/>
            <person name="Ma Q."/>
            <person name="Ju M."/>
            <person name="Zhao R."/>
            <person name="Li G."/>
            <person name="Mu C."/>
            <person name="Tian Q."/>
            <person name="Mei H."/>
            <person name="Zhang T."/>
            <person name="Gao T."/>
            <person name="Zhang H."/>
        </authorList>
    </citation>
    <scope>NUCLEOTIDE SEQUENCE</scope>
    <source>
        <strain evidence="3">G02</strain>
    </source>
</reference>
<dbReference type="GO" id="GO:0006325">
    <property type="term" value="P:chromatin organization"/>
    <property type="evidence" value="ECO:0007669"/>
    <property type="project" value="UniProtKB-KW"/>
</dbReference>
<accession>A0AAW2RDV2</accession>
<protein>
    <submittedName>
        <fullName evidence="3">Histone deacetylase 19</fullName>
    </submittedName>
</protein>
<keyword evidence="1" id="KW-0156">Chromatin regulator</keyword>
<feature type="compositionally biased region" description="Basic and acidic residues" evidence="2">
    <location>
        <begin position="180"/>
        <end position="198"/>
    </location>
</feature>
<dbReference type="PANTHER" id="PTHR48252">
    <property type="entry name" value="HISTONE DEACETYLASE 2-RELATED"/>
    <property type="match status" value="1"/>
</dbReference>
<dbReference type="PANTHER" id="PTHR48252:SF77">
    <property type="entry name" value="HISTONE DEACETYLASE DOMAIN-CONTAINING PROTEIN"/>
    <property type="match status" value="1"/>
</dbReference>
<dbReference type="EMBL" id="JACGWJ010000013">
    <property type="protein sequence ID" value="KAL0378219.1"/>
    <property type="molecule type" value="Genomic_DNA"/>
</dbReference>
<reference evidence="3" key="1">
    <citation type="submission" date="2020-06" db="EMBL/GenBank/DDBJ databases">
        <authorList>
            <person name="Li T."/>
            <person name="Hu X."/>
            <person name="Zhang T."/>
            <person name="Song X."/>
            <person name="Zhang H."/>
            <person name="Dai N."/>
            <person name="Sheng W."/>
            <person name="Hou X."/>
            <person name="Wei L."/>
        </authorList>
    </citation>
    <scope>NUCLEOTIDE SEQUENCE</scope>
    <source>
        <strain evidence="3">G02</strain>
        <tissue evidence="3">Leaf</tissue>
    </source>
</reference>
<dbReference type="InterPro" id="IPR037138">
    <property type="entry name" value="His_deacetylse_dom_sf"/>
</dbReference>
<feature type="region of interest" description="Disordered" evidence="2">
    <location>
        <begin position="253"/>
        <end position="273"/>
    </location>
</feature>
<gene>
    <name evidence="3" type="ORF">Sradi_3127400</name>
</gene>
<dbReference type="Gene3D" id="3.40.800.20">
    <property type="entry name" value="Histone deacetylase domain"/>
    <property type="match status" value="1"/>
</dbReference>
<comment type="caution">
    <text evidence="3">The sequence shown here is derived from an EMBL/GenBank/DDBJ whole genome shotgun (WGS) entry which is preliminary data.</text>
</comment>
<evidence type="ECO:0000256" key="1">
    <source>
        <dbReference type="ARBA" id="ARBA00022853"/>
    </source>
</evidence>
<organism evidence="3">
    <name type="scientific">Sesamum radiatum</name>
    <name type="common">Black benniseed</name>
    <dbReference type="NCBI Taxonomy" id="300843"/>
    <lineage>
        <taxon>Eukaryota</taxon>
        <taxon>Viridiplantae</taxon>
        <taxon>Streptophyta</taxon>
        <taxon>Embryophyta</taxon>
        <taxon>Tracheophyta</taxon>
        <taxon>Spermatophyta</taxon>
        <taxon>Magnoliopsida</taxon>
        <taxon>eudicotyledons</taxon>
        <taxon>Gunneridae</taxon>
        <taxon>Pentapetalae</taxon>
        <taxon>asterids</taxon>
        <taxon>lamiids</taxon>
        <taxon>Lamiales</taxon>
        <taxon>Pedaliaceae</taxon>
        <taxon>Sesamum</taxon>
    </lineage>
</organism>
<dbReference type="AlphaFoldDB" id="A0AAW2RDV2"/>
<evidence type="ECO:0000256" key="2">
    <source>
        <dbReference type="SAM" id="MobiDB-lite"/>
    </source>
</evidence>
<feature type="region of interest" description="Disordered" evidence="2">
    <location>
        <begin position="173"/>
        <end position="198"/>
    </location>
</feature>
<name>A0AAW2RDV2_SESRA</name>